<keyword evidence="1" id="KW-0805">Transcription regulation</keyword>
<dbReference type="GeneID" id="69845598"/>
<proteinExistence type="predicted"/>
<dbReference type="GO" id="GO:0016987">
    <property type="term" value="F:sigma factor activity"/>
    <property type="evidence" value="ECO:0007669"/>
    <property type="project" value="InterPro"/>
</dbReference>
<evidence type="ECO:0000256" key="2">
    <source>
        <dbReference type="ARBA" id="ARBA00023163"/>
    </source>
</evidence>
<dbReference type="GO" id="GO:0006352">
    <property type="term" value="P:DNA-templated transcription initiation"/>
    <property type="evidence" value="ECO:0007669"/>
    <property type="project" value="InterPro"/>
</dbReference>
<sequence length="156" mass="19142">MTFEEVYKKYKYIIHYLLKKYNIQYNYDEYAQLLLIKMWELSKIYNSQKRSSLNTFLYSRLNFYLIDLFRKHQALTLVDISEQEVKSSLINDDYDNMLVFQQFLSLLTDKEQQWLLLKFAGLKQYEIAKLLNCSVSTLKNYQKRIRQKHLKFYTHD</sequence>
<dbReference type="Proteomes" id="UP001152422">
    <property type="component" value="Unassembled WGS sequence"/>
</dbReference>
<evidence type="ECO:0000259" key="3">
    <source>
        <dbReference type="Pfam" id="PF08281"/>
    </source>
</evidence>
<dbReference type="InterPro" id="IPR016032">
    <property type="entry name" value="Sig_transdc_resp-reg_C-effctor"/>
</dbReference>
<organism evidence="4 5">
    <name type="scientific">Staphylococcus equorum</name>
    <dbReference type="NCBI Taxonomy" id="246432"/>
    <lineage>
        <taxon>Bacteria</taxon>
        <taxon>Bacillati</taxon>
        <taxon>Bacillota</taxon>
        <taxon>Bacilli</taxon>
        <taxon>Bacillales</taxon>
        <taxon>Staphylococcaceae</taxon>
        <taxon>Staphylococcus</taxon>
    </lineage>
</organism>
<evidence type="ECO:0000313" key="4">
    <source>
        <dbReference type="EMBL" id="MDG0845283.1"/>
    </source>
</evidence>
<dbReference type="InterPro" id="IPR036388">
    <property type="entry name" value="WH-like_DNA-bd_sf"/>
</dbReference>
<dbReference type="NCBIfam" id="TIGR02937">
    <property type="entry name" value="sigma70-ECF"/>
    <property type="match status" value="1"/>
</dbReference>
<dbReference type="AlphaFoldDB" id="A0A9X4L2N3"/>
<protein>
    <submittedName>
        <fullName evidence="4">RNA polymerase sigma factor</fullName>
    </submittedName>
</protein>
<evidence type="ECO:0000256" key="1">
    <source>
        <dbReference type="ARBA" id="ARBA00023015"/>
    </source>
</evidence>
<dbReference type="InterPro" id="IPR013249">
    <property type="entry name" value="RNA_pol_sigma70_r4_t2"/>
</dbReference>
<keyword evidence="2" id="KW-0804">Transcription</keyword>
<gene>
    <name evidence="4" type="ORF">M4L89_03340</name>
</gene>
<dbReference type="Gene3D" id="1.10.10.10">
    <property type="entry name" value="Winged helix-like DNA-binding domain superfamily/Winged helix DNA-binding domain"/>
    <property type="match status" value="1"/>
</dbReference>
<evidence type="ECO:0000313" key="5">
    <source>
        <dbReference type="Proteomes" id="UP001152422"/>
    </source>
</evidence>
<dbReference type="SUPFAM" id="SSF46894">
    <property type="entry name" value="C-terminal effector domain of the bipartite response regulators"/>
    <property type="match status" value="1"/>
</dbReference>
<comment type="caution">
    <text evidence="4">The sequence shown here is derived from an EMBL/GenBank/DDBJ whole genome shotgun (WGS) entry which is preliminary data.</text>
</comment>
<name>A0A9X4L2N3_9STAP</name>
<reference evidence="4" key="1">
    <citation type="submission" date="2022-05" db="EMBL/GenBank/DDBJ databases">
        <title>Comparative genomics of Staphylococcus equorum isolates.</title>
        <authorList>
            <person name="Luelf R.H."/>
        </authorList>
    </citation>
    <scope>NUCLEOTIDE SEQUENCE</scope>
    <source>
        <strain evidence="4">TMW 2.2497</strain>
    </source>
</reference>
<dbReference type="Pfam" id="PF08281">
    <property type="entry name" value="Sigma70_r4_2"/>
    <property type="match status" value="1"/>
</dbReference>
<accession>A0A9X4L2N3</accession>
<dbReference type="GO" id="GO:0003677">
    <property type="term" value="F:DNA binding"/>
    <property type="evidence" value="ECO:0007669"/>
    <property type="project" value="InterPro"/>
</dbReference>
<dbReference type="InterPro" id="IPR014284">
    <property type="entry name" value="RNA_pol_sigma-70_dom"/>
</dbReference>
<keyword evidence="5" id="KW-1185">Reference proteome</keyword>
<dbReference type="RefSeq" id="WP_065367463.1">
    <property type="nucleotide sequence ID" value="NZ_CP013980.1"/>
</dbReference>
<feature type="domain" description="RNA polymerase sigma factor 70 region 4 type 2" evidence="3">
    <location>
        <begin position="100"/>
        <end position="148"/>
    </location>
</feature>
<dbReference type="EMBL" id="JAMBQA010000001">
    <property type="protein sequence ID" value="MDG0845283.1"/>
    <property type="molecule type" value="Genomic_DNA"/>
</dbReference>